<feature type="compositionally biased region" description="Acidic residues" evidence="11">
    <location>
        <begin position="67"/>
        <end position="79"/>
    </location>
</feature>
<dbReference type="InterPro" id="IPR009292">
    <property type="entry name" value="RRP36"/>
</dbReference>
<keyword evidence="6 9" id="KW-0539">Nucleus</keyword>
<comment type="function">
    <text evidence="8 9">Component of the 90S pre-ribosome involved in the maturation of rRNAs. Required for early cleavages of the pre-RNAs in the 40S ribosomal subunit maturation pathway.</text>
</comment>
<feature type="coiled-coil region" evidence="10">
    <location>
        <begin position="155"/>
        <end position="204"/>
    </location>
</feature>
<evidence type="ECO:0000313" key="13">
    <source>
        <dbReference type="Proteomes" id="UP001437256"/>
    </source>
</evidence>
<keyword evidence="4 9" id="KW-0698">rRNA processing</keyword>
<feature type="compositionally biased region" description="Basic residues" evidence="11">
    <location>
        <begin position="263"/>
        <end position="284"/>
    </location>
</feature>
<comment type="caution">
    <text evidence="12">The sequence shown here is derived from an EMBL/GenBank/DDBJ whole genome shotgun (WGS) entry which is preliminary data.</text>
</comment>
<evidence type="ECO:0000256" key="2">
    <source>
        <dbReference type="ARBA" id="ARBA00009418"/>
    </source>
</evidence>
<comment type="similarity">
    <text evidence="2 9">Belongs to the RRP36 family.</text>
</comment>
<proteinExistence type="inferred from homology"/>
<dbReference type="Proteomes" id="UP001437256">
    <property type="component" value="Unassembled WGS sequence"/>
</dbReference>
<evidence type="ECO:0000313" key="12">
    <source>
        <dbReference type="EMBL" id="KAL0071873.1"/>
    </source>
</evidence>
<sequence>MQTPPESLNGWTEDLEDGSPYNDSPIAGPSKLTSLNEGLSSLPMGALRHAQRVLKQAESSSESDGSASDDSEAEDDEHDQMERSQSTWEKERKERKDPGKRSSKHAPMEISSKKPVTRRRTVVDAKVPEARDPRFLPMTGELSLDKFHENYDFLTKNHQSELRTLRDNLKRARKLLSSSPRDLRVEREKEVSRLELAVKRAESAVNRDHRQNAERAALLNVRKEEQEKRKQGKGNWWMKDSAKKEVLAKARYEALATEGGQRAVKKAIEKKRKKIGQKEKRSRPKGVGGFAGPSDSERAPKRRKVG</sequence>
<organism evidence="12 13">
    <name type="scientific">Marasmius tenuissimus</name>
    <dbReference type="NCBI Taxonomy" id="585030"/>
    <lineage>
        <taxon>Eukaryota</taxon>
        <taxon>Fungi</taxon>
        <taxon>Dikarya</taxon>
        <taxon>Basidiomycota</taxon>
        <taxon>Agaricomycotina</taxon>
        <taxon>Agaricomycetes</taxon>
        <taxon>Agaricomycetidae</taxon>
        <taxon>Agaricales</taxon>
        <taxon>Marasmiineae</taxon>
        <taxon>Marasmiaceae</taxon>
        <taxon>Marasmius</taxon>
    </lineage>
</organism>
<dbReference type="PANTHER" id="PTHR21738">
    <property type="entry name" value="RIBOSOMAL RNA PROCESSING PROTEIN 36 HOMOLOG"/>
    <property type="match status" value="1"/>
</dbReference>
<dbReference type="EMBL" id="JBBXMP010000002">
    <property type="protein sequence ID" value="KAL0071873.1"/>
    <property type="molecule type" value="Genomic_DNA"/>
</dbReference>
<evidence type="ECO:0000256" key="11">
    <source>
        <dbReference type="SAM" id="MobiDB-lite"/>
    </source>
</evidence>
<keyword evidence="7 9" id="KW-0687">Ribonucleoprotein</keyword>
<evidence type="ECO:0000256" key="10">
    <source>
        <dbReference type="SAM" id="Coils"/>
    </source>
</evidence>
<dbReference type="Pfam" id="PF06102">
    <property type="entry name" value="RRP36"/>
    <property type="match status" value="1"/>
</dbReference>
<evidence type="ECO:0000256" key="4">
    <source>
        <dbReference type="ARBA" id="ARBA00022552"/>
    </source>
</evidence>
<feature type="compositionally biased region" description="Basic and acidic residues" evidence="11">
    <location>
        <begin position="88"/>
        <end position="100"/>
    </location>
</feature>
<keyword evidence="3 9" id="KW-0690">Ribosome biogenesis</keyword>
<dbReference type="PANTHER" id="PTHR21738:SF0">
    <property type="entry name" value="RIBOSOMAL RNA PROCESSING PROTEIN 36 HOMOLOG"/>
    <property type="match status" value="1"/>
</dbReference>
<feature type="compositionally biased region" description="Polar residues" evidence="11">
    <location>
        <begin position="1"/>
        <end position="10"/>
    </location>
</feature>
<gene>
    <name evidence="12" type="primary">RRP36</name>
    <name evidence="12" type="ORF">AAF712_000795</name>
</gene>
<keyword evidence="5 10" id="KW-0175">Coiled coil</keyword>
<feature type="region of interest" description="Disordered" evidence="11">
    <location>
        <begin position="1"/>
        <end position="129"/>
    </location>
</feature>
<evidence type="ECO:0000256" key="9">
    <source>
        <dbReference type="RuleBase" id="RU368027"/>
    </source>
</evidence>
<evidence type="ECO:0000256" key="7">
    <source>
        <dbReference type="ARBA" id="ARBA00023274"/>
    </source>
</evidence>
<keyword evidence="13" id="KW-1185">Reference proteome</keyword>
<evidence type="ECO:0000256" key="3">
    <source>
        <dbReference type="ARBA" id="ARBA00022517"/>
    </source>
</evidence>
<reference evidence="12 13" key="1">
    <citation type="submission" date="2024-05" db="EMBL/GenBank/DDBJ databases">
        <title>A draft genome resource for the thread blight pathogen Marasmius tenuissimus strain MS-2.</title>
        <authorList>
            <person name="Yulfo-Soto G.E."/>
            <person name="Baruah I.K."/>
            <person name="Amoako-Attah I."/>
            <person name="Bukari Y."/>
            <person name="Meinhardt L.W."/>
            <person name="Bailey B.A."/>
            <person name="Cohen S.P."/>
        </authorList>
    </citation>
    <scope>NUCLEOTIDE SEQUENCE [LARGE SCALE GENOMIC DNA]</scope>
    <source>
        <strain evidence="12 13">MS-2</strain>
    </source>
</reference>
<protein>
    <recommendedName>
        <fullName evidence="9">rRNA biogenesis protein RRP36</fullName>
    </recommendedName>
</protein>
<comment type="subcellular location">
    <subcellularLocation>
        <location evidence="1 9">Nucleus</location>
        <location evidence="1 9">Nucleolus</location>
    </subcellularLocation>
</comment>
<name>A0ABR3AE58_9AGAR</name>
<evidence type="ECO:0000256" key="5">
    <source>
        <dbReference type="ARBA" id="ARBA00023054"/>
    </source>
</evidence>
<accession>A0ABR3AE58</accession>
<evidence type="ECO:0000256" key="8">
    <source>
        <dbReference type="ARBA" id="ARBA00025053"/>
    </source>
</evidence>
<feature type="region of interest" description="Disordered" evidence="11">
    <location>
        <begin position="254"/>
        <end position="306"/>
    </location>
</feature>
<evidence type="ECO:0000256" key="6">
    <source>
        <dbReference type="ARBA" id="ARBA00023242"/>
    </source>
</evidence>
<comment type="subunit">
    <text evidence="9">Associates with 90S and pre-40S pre-ribosomal particles.</text>
</comment>
<evidence type="ECO:0000256" key="1">
    <source>
        <dbReference type="ARBA" id="ARBA00004604"/>
    </source>
</evidence>
<feature type="compositionally biased region" description="Low complexity" evidence="11">
    <location>
        <begin position="57"/>
        <end position="66"/>
    </location>
</feature>